<accession>A0A2G9V5F9</accession>
<protein>
    <submittedName>
        <fullName evidence="5">O-methyltransferase</fullName>
    </submittedName>
</protein>
<evidence type="ECO:0000256" key="4">
    <source>
        <dbReference type="ARBA" id="ARBA00023453"/>
    </source>
</evidence>
<evidence type="ECO:0000256" key="1">
    <source>
        <dbReference type="ARBA" id="ARBA00022603"/>
    </source>
</evidence>
<dbReference type="GO" id="GO:0008757">
    <property type="term" value="F:S-adenosylmethionine-dependent methyltransferase activity"/>
    <property type="evidence" value="ECO:0007669"/>
    <property type="project" value="TreeGrafter"/>
</dbReference>
<dbReference type="AlphaFoldDB" id="A0A2G9V5F9"/>
<dbReference type="Pfam" id="PF01596">
    <property type="entry name" value="Methyltransf_3"/>
    <property type="match status" value="1"/>
</dbReference>
<dbReference type="SUPFAM" id="SSF53335">
    <property type="entry name" value="S-adenosyl-L-methionine-dependent methyltransferases"/>
    <property type="match status" value="1"/>
</dbReference>
<gene>
    <name evidence="5" type="ORF">TELCIR_00088</name>
</gene>
<keyword evidence="3" id="KW-0949">S-adenosyl-L-methionine</keyword>
<dbReference type="OrthoDB" id="10251242at2759"/>
<dbReference type="InterPro" id="IPR029063">
    <property type="entry name" value="SAM-dependent_MTases_sf"/>
</dbReference>
<dbReference type="EMBL" id="KZ344987">
    <property type="protein sequence ID" value="PIO77747.1"/>
    <property type="molecule type" value="Genomic_DNA"/>
</dbReference>
<dbReference type="PANTHER" id="PTHR10509:SF93">
    <property type="entry name" value="CATECHOL O-METHYLTRANSFERASE DOMAIN-CONTAINING PROTEIN 1"/>
    <property type="match status" value="1"/>
</dbReference>
<organism evidence="5 6">
    <name type="scientific">Teladorsagia circumcincta</name>
    <name type="common">Brown stomach worm</name>
    <name type="synonym">Ostertagia circumcincta</name>
    <dbReference type="NCBI Taxonomy" id="45464"/>
    <lineage>
        <taxon>Eukaryota</taxon>
        <taxon>Metazoa</taxon>
        <taxon>Ecdysozoa</taxon>
        <taxon>Nematoda</taxon>
        <taxon>Chromadorea</taxon>
        <taxon>Rhabditida</taxon>
        <taxon>Rhabditina</taxon>
        <taxon>Rhabditomorpha</taxon>
        <taxon>Strongyloidea</taxon>
        <taxon>Trichostrongylidae</taxon>
        <taxon>Teladorsagia</taxon>
    </lineage>
</organism>
<dbReference type="InterPro" id="IPR002935">
    <property type="entry name" value="SAM_O-MeTrfase"/>
</dbReference>
<dbReference type="GO" id="GO:0032259">
    <property type="term" value="P:methylation"/>
    <property type="evidence" value="ECO:0007669"/>
    <property type="project" value="UniProtKB-KW"/>
</dbReference>
<evidence type="ECO:0000256" key="3">
    <source>
        <dbReference type="ARBA" id="ARBA00022691"/>
    </source>
</evidence>
<sequence length="278" mass="30190">MQPGTRGVSRTLQRDEQRVGRIGRVIKAPQGFDAAAVKSIYDNLNGAVCKPMTSVGKSYHANADPVIAYCSKMTVVQHPLQEELQKVTLENAPMRGMLGAPEVLTVGSNLMHLIGAKRAIDVGTFTGASALSWALAAGEGGQVYTLDVNLDNFENFGVPVISKDPDVFKRIIPIKGPALASLDKLIADGESGKFDFAFIDADKVNYPLYYDRVVTLLRKGGVLMIDNALWHARVTGDPTTFDESTKAIHETNEMIHNDNRTYSALLNCGDGLHIAFKN</sequence>
<dbReference type="Gene3D" id="3.40.50.150">
    <property type="entry name" value="Vaccinia Virus protein VP39"/>
    <property type="match status" value="1"/>
</dbReference>
<dbReference type="PROSITE" id="PS51682">
    <property type="entry name" value="SAM_OMT_I"/>
    <property type="match status" value="1"/>
</dbReference>
<keyword evidence="2 5" id="KW-0808">Transferase</keyword>
<dbReference type="GO" id="GO:0008171">
    <property type="term" value="F:O-methyltransferase activity"/>
    <property type="evidence" value="ECO:0007669"/>
    <property type="project" value="InterPro"/>
</dbReference>
<evidence type="ECO:0000313" key="6">
    <source>
        <dbReference type="Proteomes" id="UP000230423"/>
    </source>
</evidence>
<keyword evidence="1 5" id="KW-0489">Methyltransferase</keyword>
<evidence type="ECO:0000256" key="2">
    <source>
        <dbReference type="ARBA" id="ARBA00022679"/>
    </source>
</evidence>
<dbReference type="PANTHER" id="PTHR10509">
    <property type="entry name" value="O-METHYLTRANSFERASE-RELATED"/>
    <property type="match status" value="1"/>
</dbReference>
<dbReference type="Proteomes" id="UP000230423">
    <property type="component" value="Unassembled WGS sequence"/>
</dbReference>
<reference evidence="5 6" key="1">
    <citation type="submission" date="2015-09" db="EMBL/GenBank/DDBJ databases">
        <title>Draft genome of the parasitic nematode Teladorsagia circumcincta isolate WARC Sus (inbred).</title>
        <authorList>
            <person name="Mitreva M."/>
        </authorList>
    </citation>
    <scope>NUCLEOTIDE SEQUENCE [LARGE SCALE GENOMIC DNA]</scope>
    <source>
        <strain evidence="5 6">S</strain>
    </source>
</reference>
<proteinExistence type="inferred from homology"/>
<name>A0A2G9V5F9_TELCI</name>
<keyword evidence="6" id="KW-1185">Reference proteome</keyword>
<dbReference type="InterPro" id="IPR050362">
    <property type="entry name" value="Cation-dep_OMT"/>
</dbReference>
<comment type="similarity">
    <text evidence="4">Belongs to the class I-like SAM-binding methyltransferase superfamily. Cation-dependent O-methyltransferase family.</text>
</comment>
<evidence type="ECO:0000313" key="5">
    <source>
        <dbReference type="EMBL" id="PIO77747.1"/>
    </source>
</evidence>